<evidence type="ECO:0000313" key="2">
    <source>
        <dbReference type="EMBL" id="KAA8631815.1"/>
    </source>
</evidence>
<dbReference type="EMBL" id="NMPR01000068">
    <property type="protein sequence ID" value="KAA8631815.1"/>
    <property type="molecule type" value="Genomic_DNA"/>
</dbReference>
<accession>A0A8S8ZU15</accession>
<evidence type="ECO:0000313" key="3">
    <source>
        <dbReference type="Proteomes" id="UP000433876"/>
    </source>
</evidence>
<feature type="compositionally biased region" description="Basic and acidic residues" evidence="1">
    <location>
        <begin position="49"/>
        <end position="60"/>
    </location>
</feature>
<dbReference type="VEuPathDB" id="FungiDB:SMAC_05164"/>
<proteinExistence type="predicted"/>
<sequence>MRIPESWVYARPRYLLQNPTAILKKTDPLSKMERNLANLTHLMVLSSEPKPRPRYREQPADGKWGSDTQGTYQLKRDGTRWYNYRSTQMCVLKGDLFMRSVKKNRTTYSTSIFEIDRFIQQKRVIDDPAWEPLPRDEKELREEALRTVPSEYHDEIEVFSKYNSNTLPEH</sequence>
<comment type="caution">
    <text evidence="2">The sequence shown here is derived from an EMBL/GenBank/DDBJ whole genome shotgun (WGS) entry which is preliminary data.</text>
</comment>
<gene>
    <name evidence="2" type="ORF">SMACR_05164</name>
</gene>
<dbReference type="Proteomes" id="UP000433876">
    <property type="component" value="Unassembled WGS sequence"/>
</dbReference>
<organism evidence="2 3">
    <name type="scientific">Sordaria macrospora</name>
    <dbReference type="NCBI Taxonomy" id="5147"/>
    <lineage>
        <taxon>Eukaryota</taxon>
        <taxon>Fungi</taxon>
        <taxon>Dikarya</taxon>
        <taxon>Ascomycota</taxon>
        <taxon>Pezizomycotina</taxon>
        <taxon>Sordariomycetes</taxon>
        <taxon>Sordariomycetidae</taxon>
        <taxon>Sordariales</taxon>
        <taxon>Sordariaceae</taxon>
        <taxon>Sordaria</taxon>
    </lineage>
</organism>
<name>A0A8S8ZU15_SORMA</name>
<dbReference type="AlphaFoldDB" id="A0A8S8ZU15"/>
<reference evidence="2 3" key="1">
    <citation type="submission" date="2017-07" db="EMBL/GenBank/DDBJ databases">
        <title>Genome sequence of the Sordaria macrospora wild type strain R19027.</title>
        <authorList>
            <person name="Nowrousian M."/>
            <person name="Teichert I."/>
            <person name="Kueck U."/>
        </authorList>
    </citation>
    <scope>NUCLEOTIDE SEQUENCE [LARGE SCALE GENOMIC DNA]</scope>
    <source>
        <strain evidence="2 3">R19027</strain>
        <tissue evidence="2">Mycelium</tissue>
    </source>
</reference>
<feature type="region of interest" description="Disordered" evidence="1">
    <location>
        <begin position="47"/>
        <end position="69"/>
    </location>
</feature>
<evidence type="ECO:0000256" key="1">
    <source>
        <dbReference type="SAM" id="MobiDB-lite"/>
    </source>
</evidence>
<protein>
    <submittedName>
        <fullName evidence="2">Uncharacterized protein</fullName>
    </submittedName>
</protein>